<name>A0ABU0BH39_9HYPH</name>
<dbReference type="EMBL" id="JAUSUI010000012">
    <property type="protein sequence ID" value="MDQ0305148.1"/>
    <property type="molecule type" value="Genomic_DNA"/>
</dbReference>
<evidence type="ECO:0000313" key="1">
    <source>
        <dbReference type="EMBL" id="MDQ0305148.1"/>
    </source>
</evidence>
<proteinExistence type="predicted"/>
<dbReference type="Proteomes" id="UP001224682">
    <property type="component" value="Unassembled WGS sequence"/>
</dbReference>
<sequence length="89" mass="10201">MRPDAMLYGQKIVTCPYLTVTVEDWTGVRSPSRAIRRRRQGHRQNVAYRIVPDPKAYLIGGVFHMHPDMLAEVQRRAATRAALPQEDGR</sequence>
<accession>A0ABU0BH39</accession>
<dbReference type="RefSeq" id="WP_307022938.1">
    <property type="nucleotide sequence ID" value="NZ_JAUSUI010000012.1"/>
</dbReference>
<protein>
    <submittedName>
        <fullName evidence="1">Uncharacterized protein</fullName>
    </submittedName>
</protein>
<keyword evidence="2" id="KW-1185">Reference proteome</keyword>
<organism evidence="1 2">
    <name type="scientific">Ancylobacter polymorphus</name>
    <dbReference type="NCBI Taxonomy" id="223390"/>
    <lineage>
        <taxon>Bacteria</taxon>
        <taxon>Pseudomonadati</taxon>
        <taxon>Pseudomonadota</taxon>
        <taxon>Alphaproteobacteria</taxon>
        <taxon>Hyphomicrobiales</taxon>
        <taxon>Xanthobacteraceae</taxon>
        <taxon>Ancylobacter</taxon>
    </lineage>
</organism>
<reference evidence="1 2" key="1">
    <citation type="submission" date="2023-07" db="EMBL/GenBank/DDBJ databases">
        <title>Genomic Encyclopedia of Type Strains, Phase IV (KMG-IV): sequencing the most valuable type-strain genomes for metagenomic binning, comparative biology and taxonomic classification.</title>
        <authorList>
            <person name="Goeker M."/>
        </authorList>
    </citation>
    <scope>NUCLEOTIDE SEQUENCE [LARGE SCALE GENOMIC DNA]</scope>
    <source>
        <strain evidence="1 2">DSM 2457</strain>
    </source>
</reference>
<gene>
    <name evidence="1" type="ORF">J2S75_004199</name>
</gene>
<comment type="caution">
    <text evidence="1">The sequence shown here is derived from an EMBL/GenBank/DDBJ whole genome shotgun (WGS) entry which is preliminary data.</text>
</comment>
<evidence type="ECO:0000313" key="2">
    <source>
        <dbReference type="Proteomes" id="UP001224682"/>
    </source>
</evidence>